<dbReference type="InterPro" id="IPR012340">
    <property type="entry name" value="NA-bd_OB-fold"/>
</dbReference>
<evidence type="ECO:0000313" key="7">
    <source>
        <dbReference type="EMBL" id="MBI4252479.1"/>
    </source>
</evidence>
<evidence type="ECO:0000256" key="5">
    <source>
        <dbReference type="ARBA" id="ARBA00023204"/>
    </source>
</evidence>
<name>A0A932ZU20_UNCTE</name>
<evidence type="ECO:0000256" key="4">
    <source>
        <dbReference type="ARBA" id="ARBA00023172"/>
    </source>
</evidence>
<comment type="function">
    <text evidence="6">The RuvA-RuvB-RuvC complex processes Holliday junction (HJ) DNA during genetic recombination and DNA repair, while the RuvA-RuvB complex plays an important role in the rescue of blocked DNA replication forks via replication fork reversal (RFR). RuvA specifically binds to HJ cruciform DNA, conferring on it an open structure. The RuvB hexamer acts as an ATP-dependent pump, pulling dsDNA into and through the RuvAB complex. HJ branch migration allows RuvC to scan DNA until it finds its consensus sequence, where it cleaves and resolves the cruciform DNA.</text>
</comment>
<dbReference type="GO" id="GO:0006310">
    <property type="term" value="P:DNA recombination"/>
    <property type="evidence" value="ECO:0007669"/>
    <property type="project" value="UniProtKB-UniRule"/>
</dbReference>
<comment type="caution">
    <text evidence="7">The sequence shown here is derived from an EMBL/GenBank/DDBJ whole genome shotgun (WGS) entry which is preliminary data.</text>
</comment>
<comment type="subcellular location">
    <subcellularLocation>
        <location evidence="6">Cytoplasm</location>
    </subcellularLocation>
</comment>
<accession>A0A932ZU20</accession>
<evidence type="ECO:0000256" key="3">
    <source>
        <dbReference type="ARBA" id="ARBA00023125"/>
    </source>
</evidence>
<keyword evidence="5 6" id="KW-0234">DNA repair</keyword>
<dbReference type="Gene3D" id="1.10.150.20">
    <property type="entry name" value="5' to 3' exonuclease, C-terminal subdomain"/>
    <property type="match status" value="1"/>
</dbReference>
<dbReference type="Gene3D" id="2.40.50.140">
    <property type="entry name" value="Nucleic acid-binding proteins"/>
    <property type="match status" value="1"/>
</dbReference>
<evidence type="ECO:0000256" key="6">
    <source>
        <dbReference type="HAMAP-Rule" id="MF_00031"/>
    </source>
</evidence>
<keyword evidence="2 6" id="KW-0227">DNA damage</keyword>
<comment type="similarity">
    <text evidence="6">Belongs to the RuvA family.</text>
</comment>
<gene>
    <name evidence="6" type="primary">ruvA</name>
    <name evidence="7" type="ORF">HY618_08470</name>
</gene>
<dbReference type="EMBL" id="JACQRX010000370">
    <property type="protein sequence ID" value="MBI4252479.1"/>
    <property type="molecule type" value="Genomic_DNA"/>
</dbReference>
<dbReference type="Pfam" id="PF14520">
    <property type="entry name" value="HHH_5"/>
    <property type="match status" value="1"/>
</dbReference>
<protein>
    <recommendedName>
        <fullName evidence="6">Holliday junction branch migration complex subunit RuvA</fullName>
    </recommendedName>
</protein>
<comment type="caution">
    <text evidence="6">Lacks conserved residue(s) required for the propagation of feature annotation.</text>
</comment>
<dbReference type="AlphaFoldDB" id="A0A932ZU20"/>
<dbReference type="Proteomes" id="UP000752292">
    <property type="component" value="Unassembled WGS sequence"/>
</dbReference>
<dbReference type="GO" id="GO:0000400">
    <property type="term" value="F:four-way junction DNA binding"/>
    <property type="evidence" value="ECO:0007669"/>
    <property type="project" value="UniProtKB-UniRule"/>
</dbReference>
<organism evidence="7 8">
    <name type="scientific">Tectimicrobiota bacterium</name>
    <dbReference type="NCBI Taxonomy" id="2528274"/>
    <lineage>
        <taxon>Bacteria</taxon>
        <taxon>Pseudomonadati</taxon>
        <taxon>Nitrospinota/Tectimicrobiota group</taxon>
        <taxon>Candidatus Tectimicrobiota</taxon>
    </lineage>
</organism>
<dbReference type="HAMAP" id="MF_00031">
    <property type="entry name" value="DNA_HJ_migration_RuvA"/>
    <property type="match status" value="1"/>
</dbReference>
<dbReference type="GO" id="GO:0003678">
    <property type="term" value="F:DNA helicase activity"/>
    <property type="evidence" value="ECO:0007669"/>
    <property type="project" value="InterPro"/>
</dbReference>
<keyword evidence="4 6" id="KW-0233">DNA recombination</keyword>
<dbReference type="InterPro" id="IPR010994">
    <property type="entry name" value="RuvA_2-like"/>
</dbReference>
<dbReference type="SUPFAM" id="SSF47781">
    <property type="entry name" value="RuvA domain 2-like"/>
    <property type="match status" value="1"/>
</dbReference>
<reference evidence="7" key="1">
    <citation type="submission" date="2020-07" db="EMBL/GenBank/DDBJ databases">
        <title>Huge and variable diversity of episymbiotic CPR bacteria and DPANN archaea in groundwater ecosystems.</title>
        <authorList>
            <person name="He C.Y."/>
            <person name="Keren R."/>
            <person name="Whittaker M."/>
            <person name="Farag I.F."/>
            <person name="Doudna J."/>
            <person name="Cate J.H.D."/>
            <person name="Banfield J.F."/>
        </authorList>
    </citation>
    <scope>NUCLEOTIDE SEQUENCE</scope>
    <source>
        <strain evidence="7">NC_groundwater_1370_Ag_S-0.2um_69_93</strain>
    </source>
</reference>
<dbReference type="GO" id="GO:0005737">
    <property type="term" value="C:cytoplasm"/>
    <property type="evidence" value="ECO:0007669"/>
    <property type="project" value="UniProtKB-SubCell"/>
</dbReference>
<dbReference type="InterPro" id="IPR000085">
    <property type="entry name" value="RuvA"/>
</dbReference>
<dbReference type="GO" id="GO:0048476">
    <property type="term" value="C:Holliday junction resolvase complex"/>
    <property type="evidence" value="ECO:0007669"/>
    <property type="project" value="UniProtKB-UniRule"/>
</dbReference>
<evidence type="ECO:0000313" key="8">
    <source>
        <dbReference type="Proteomes" id="UP000752292"/>
    </source>
</evidence>
<sequence length="209" mass="22516">MIRRIAGEIAEVLEESTVLRSPSGLCYEVLVGGYALPELRALMAAREPVELHTYHYLEGNMASGQLIPRLAGFFSHEEREFFLRLIKVPGFSPRSGVRALGLPPREVARAISLGNTALLTKLPGIGKKKAEQLVSQLQGEIADLALAPEAAAAARPEASPFRSEAMAVLVGQLGYRTPEAEDLVERALAALGAGATTETVLKEVFRLSR</sequence>
<evidence type="ECO:0000256" key="2">
    <source>
        <dbReference type="ARBA" id="ARBA00022763"/>
    </source>
</evidence>
<evidence type="ECO:0000256" key="1">
    <source>
        <dbReference type="ARBA" id="ARBA00022490"/>
    </source>
</evidence>
<keyword evidence="1 6" id="KW-0963">Cytoplasm</keyword>
<keyword evidence="3 6" id="KW-0238">DNA-binding</keyword>
<dbReference type="NCBIfam" id="TIGR00084">
    <property type="entry name" value="ruvA"/>
    <property type="match status" value="1"/>
</dbReference>
<comment type="subunit">
    <text evidence="6">Homotetramer. Forms an RuvA(8)-RuvB(12)-Holliday junction (HJ) complex. HJ DNA is sandwiched between 2 RuvA tetramers; dsDNA enters through RuvA and exits via RuvB. An RuvB hexamer assembles on each DNA strand where it exits the tetramer. Each RuvB hexamer is contacted by two RuvA subunits (via domain III) on 2 adjacent RuvB subunits; this complex drives branch migration. In the full resolvosome a probable DNA-RuvA(4)-RuvB(12)-RuvC(2) complex forms which resolves the HJ.</text>
</comment>
<feature type="region of interest" description="Domain III" evidence="6">
    <location>
        <begin position="156"/>
        <end position="209"/>
    </location>
</feature>
<proteinExistence type="inferred from homology"/>
<comment type="domain">
    <text evidence="6">Has three domains with a flexible linker between the domains II and III and assumes an 'L' shape. Domain III is highly mobile and contacts RuvB.</text>
</comment>
<dbReference type="GO" id="GO:0006281">
    <property type="term" value="P:DNA repair"/>
    <property type="evidence" value="ECO:0007669"/>
    <property type="project" value="UniProtKB-UniRule"/>
</dbReference>